<name>A0ABP1E169_9APHY</name>
<gene>
    <name evidence="2" type="ORF">GFSPODELE1_LOCUS9150</name>
</gene>
<dbReference type="EMBL" id="OZ037950">
    <property type="protein sequence ID" value="CAL1713108.1"/>
    <property type="molecule type" value="Genomic_DNA"/>
</dbReference>
<sequence>MDSKIARKVARSKIPPPPDGRCIINQLPPELLAYIFQLGVELEAEGEDDEDLFSDISSETEEEKPYLPFEVLVSHVCKHWRDIATNLPNLWTSIDFAGPYDRSITYLERAQQAPLDISLDLEDLDADDPEVKDLITIAGLILPRVSQWRTFELIVSDFSLMAIVLKNLSACPAAPILESLSLYNHDNIEDMDHFEPAALRDVPELLFNGNVPRLKKIALWGVHLLWERTPFLKNLEEIELAYHAEDVRPSYKVFTNMLKESPNLRSLALCNSGPAGGPVDWLESVTEGHEGEPVPPPTTQISLPSLNQLALTYESAPYVTSLMQRLEVPNLADLSLDLEADDYGTFLSMISKPTAKQKKPLLTGLTHLKITDIVCSHVTVYEALNTLENVTSLNLNFHYLDLIWYDLLMGDSRGVEGINLNDRVLCPKLKEFTSRGLSGTLVLAFVKRREEAGKSLSKVLLEDTDELEEDEERQIKEHVELEFFEGSDTEDEDEDFPGLVDLMVEGLEDEEEEENVEGDVEADDGNEEWTTDSDMDDLD</sequence>
<evidence type="ECO:0000313" key="2">
    <source>
        <dbReference type="EMBL" id="CAL1713108.1"/>
    </source>
</evidence>
<reference evidence="3" key="1">
    <citation type="submission" date="2024-04" db="EMBL/GenBank/DDBJ databases">
        <authorList>
            <person name="Shaw F."/>
            <person name="Minotto A."/>
        </authorList>
    </citation>
    <scope>NUCLEOTIDE SEQUENCE [LARGE SCALE GENOMIC DNA]</scope>
</reference>
<dbReference type="PANTHER" id="PTHR38926:SF72">
    <property type="entry name" value="IM:7136021-RELATED"/>
    <property type="match status" value="1"/>
</dbReference>
<dbReference type="PANTHER" id="PTHR38926">
    <property type="entry name" value="F-BOX DOMAIN CONTAINING PROTEIN, EXPRESSED"/>
    <property type="match status" value="1"/>
</dbReference>
<keyword evidence="3" id="KW-1185">Reference proteome</keyword>
<proteinExistence type="predicted"/>
<feature type="compositionally biased region" description="Acidic residues" evidence="1">
    <location>
        <begin position="506"/>
        <end position="539"/>
    </location>
</feature>
<evidence type="ECO:0000256" key="1">
    <source>
        <dbReference type="SAM" id="MobiDB-lite"/>
    </source>
</evidence>
<dbReference type="Proteomes" id="UP001497453">
    <property type="component" value="Chromosome 7"/>
</dbReference>
<dbReference type="Gene3D" id="1.20.1280.50">
    <property type="match status" value="1"/>
</dbReference>
<organism evidence="2 3">
    <name type="scientific">Somion occarium</name>
    <dbReference type="NCBI Taxonomy" id="3059160"/>
    <lineage>
        <taxon>Eukaryota</taxon>
        <taxon>Fungi</taxon>
        <taxon>Dikarya</taxon>
        <taxon>Basidiomycota</taxon>
        <taxon>Agaricomycotina</taxon>
        <taxon>Agaricomycetes</taxon>
        <taxon>Polyporales</taxon>
        <taxon>Cerrenaceae</taxon>
        <taxon>Somion</taxon>
    </lineage>
</organism>
<accession>A0ABP1E169</accession>
<evidence type="ECO:0008006" key="4">
    <source>
        <dbReference type="Google" id="ProtNLM"/>
    </source>
</evidence>
<feature type="region of interest" description="Disordered" evidence="1">
    <location>
        <begin position="505"/>
        <end position="539"/>
    </location>
</feature>
<dbReference type="InterPro" id="IPR036047">
    <property type="entry name" value="F-box-like_dom_sf"/>
</dbReference>
<protein>
    <recommendedName>
        <fullName evidence="4">F-box domain-containing protein</fullName>
    </recommendedName>
</protein>
<evidence type="ECO:0000313" key="3">
    <source>
        <dbReference type="Proteomes" id="UP001497453"/>
    </source>
</evidence>
<dbReference type="SUPFAM" id="SSF81383">
    <property type="entry name" value="F-box domain"/>
    <property type="match status" value="1"/>
</dbReference>